<accession>A0A088RVF5</accession>
<feature type="region of interest" description="Disordered" evidence="1">
    <location>
        <begin position="568"/>
        <end position="619"/>
    </location>
</feature>
<dbReference type="RefSeq" id="XP_010699931.1">
    <property type="nucleotide sequence ID" value="XM_010701629.1"/>
</dbReference>
<dbReference type="GeneID" id="22576014"/>
<dbReference type="VEuPathDB" id="TriTrypDB:LPMP_261110"/>
<feature type="compositionally biased region" description="Polar residues" evidence="1">
    <location>
        <begin position="603"/>
        <end position="614"/>
    </location>
</feature>
<feature type="compositionally biased region" description="Polar residues" evidence="1">
    <location>
        <begin position="826"/>
        <end position="846"/>
    </location>
</feature>
<reference evidence="2 3" key="1">
    <citation type="journal article" date="2015" name="Sci. Rep.">
        <title>The genome of Leishmania panamensis: insights into genomics of the L. (Viannia) subgenus.</title>
        <authorList>
            <person name="Llanes A."/>
            <person name="Restrepo C.M."/>
            <person name="Vecchio G.D."/>
            <person name="Anguizola F.J."/>
            <person name="Lleonart R."/>
        </authorList>
    </citation>
    <scope>NUCLEOTIDE SEQUENCE [LARGE SCALE GENOMIC DNA]</scope>
    <source>
        <strain evidence="2 3">MHOM/PA/94/PSC-1</strain>
    </source>
</reference>
<evidence type="ECO:0000256" key="1">
    <source>
        <dbReference type="SAM" id="MobiDB-lite"/>
    </source>
</evidence>
<dbReference type="OrthoDB" id="266281at2759"/>
<feature type="compositionally biased region" description="Polar residues" evidence="1">
    <location>
        <begin position="1326"/>
        <end position="1371"/>
    </location>
</feature>
<feature type="region of interest" description="Disordered" evidence="1">
    <location>
        <begin position="804"/>
        <end position="872"/>
    </location>
</feature>
<feature type="region of interest" description="Disordered" evidence="1">
    <location>
        <begin position="680"/>
        <end position="707"/>
    </location>
</feature>
<feature type="region of interest" description="Disordered" evidence="1">
    <location>
        <begin position="292"/>
        <end position="343"/>
    </location>
</feature>
<feature type="region of interest" description="Disordered" evidence="1">
    <location>
        <begin position="656"/>
        <end position="675"/>
    </location>
</feature>
<feature type="region of interest" description="Disordered" evidence="1">
    <location>
        <begin position="1166"/>
        <end position="1197"/>
    </location>
</feature>
<evidence type="ECO:0000313" key="2">
    <source>
        <dbReference type="EMBL" id="AIN99224.1"/>
    </source>
</evidence>
<dbReference type="EMBL" id="CP009395">
    <property type="protein sequence ID" value="AIN99224.1"/>
    <property type="molecule type" value="Genomic_DNA"/>
</dbReference>
<keyword evidence="3" id="KW-1185">Reference proteome</keyword>
<dbReference type="KEGG" id="lpan:LPMP_261110"/>
<feature type="compositionally biased region" description="Polar residues" evidence="1">
    <location>
        <begin position="808"/>
        <end position="817"/>
    </location>
</feature>
<feature type="region of interest" description="Disordered" evidence="1">
    <location>
        <begin position="1325"/>
        <end position="1401"/>
    </location>
</feature>
<name>A0A088RVF5_LEIPA</name>
<protein>
    <submittedName>
        <fullName evidence="2">Uncharacterized protein</fullName>
    </submittedName>
</protein>
<feature type="region of interest" description="Disordered" evidence="1">
    <location>
        <begin position="1721"/>
        <end position="1745"/>
    </location>
</feature>
<feature type="compositionally biased region" description="Polar residues" evidence="1">
    <location>
        <begin position="292"/>
        <end position="311"/>
    </location>
</feature>
<proteinExistence type="predicted"/>
<feature type="compositionally biased region" description="Polar residues" evidence="1">
    <location>
        <begin position="1184"/>
        <end position="1197"/>
    </location>
</feature>
<dbReference type="VEuPathDB" id="TriTrypDB:LPAL13_260016000"/>
<evidence type="ECO:0000313" key="3">
    <source>
        <dbReference type="Proteomes" id="UP000063063"/>
    </source>
</evidence>
<dbReference type="Proteomes" id="UP000063063">
    <property type="component" value="Chromosome 26"/>
</dbReference>
<organism evidence="2 3">
    <name type="scientific">Leishmania panamensis</name>
    <dbReference type="NCBI Taxonomy" id="5679"/>
    <lineage>
        <taxon>Eukaryota</taxon>
        <taxon>Discoba</taxon>
        <taxon>Euglenozoa</taxon>
        <taxon>Kinetoplastea</taxon>
        <taxon>Metakinetoplastina</taxon>
        <taxon>Trypanosomatida</taxon>
        <taxon>Trypanosomatidae</taxon>
        <taxon>Leishmaniinae</taxon>
        <taxon>Leishmania</taxon>
        <taxon>Leishmania guyanensis species complex</taxon>
    </lineage>
</organism>
<feature type="region of interest" description="Disordered" evidence="1">
    <location>
        <begin position="970"/>
        <end position="1022"/>
    </location>
</feature>
<feature type="region of interest" description="Disordered" evidence="1">
    <location>
        <begin position="356"/>
        <end position="378"/>
    </location>
</feature>
<dbReference type="eggNOG" id="ENOG502SJ2W">
    <property type="taxonomic scope" value="Eukaryota"/>
</dbReference>
<feature type="compositionally biased region" description="Polar residues" evidence="1">
    <location>
        <begin position="681"/>
        <end position="707"/>
    </location>
</feature>
<gene>
    <name evidence="2" type="ORF">LPMP_261110</name>
</gene>
<sequence>MEPPTERAQWHAAGWYGKCDGVASARREHARLGTTLGVEDTNNNQVTSVAAGMTSARQPSQFSLTATTRHHDKSARQHLLSIEQDNGLGGTHTRQTKPCTAVVAAATAATRPFFSAASVRDPAASVSSQERQSCSAFFACPPSAADTLPNIMNYSSVSHPALRSRSISAFQQQQLQYLRILSSHSSSAQSSLFYDRPSSAAPRTDDSRLETLGSAAVHSPGSATSLSSGNRFGLSAMNLMKAPPVATTAQMRAFSNKTLYARPRSASFTYTSFSGSQLAEPNHDLAEVLGVGSNSSPTARTQRTGMITNSAARGPEPLSQSRQRRPLSAPRSRHTSTMEEREQAVVGDAIVKAAQRIRSRPESMVPYQQPRQTSDGLPPRAVQMHAQGTRADAADSGTSGCQSGEYASIEDSGYSDHFFEEGAASEELEMVIPFTPQAAAGAAGIEIGPAAGEWNLPRIQQRILAARSQAEVHQHFTSAIEILLAVQMSLDVDYQEASQGGGGGEPASGFSLTPAQRAYYADLVGRELQYVTALWIAKLQYTESPTLTVTAPATNRLREAVSITSPYTVPPDATLATEARWEENRPRSSNSQGSRTSRRTATHMANSTAASTLQPDGATPAHADVAVNCAWTGHRFLKRSLRKKARVEFQEAPVTQASAHLARPPRDSVTDDFCRGGSEASHLSSVLGDTNSSKVQASSPHTSASDGRVISTTGIRESNQPVHVVPACLTLHRTTEFAQRSVQSSLICQRRTKQPIRRDPCLIEALSTDSSLLEELPSLWDDEVLGPKLHSPFESAVIERVRDLSTPVKKSSANAPKTATEEKSSSHSSPLRHTAKSSNGHTTSHRGSLVEDVSSTHSSGGSGRRVSKRRASRYVCQLSPSRLPMPFAEWYATRDTVTPAMVTSEHRTAAAALHKTEDAASSVSPHVRSSDALSVVPDCSFRHIPERDRPIPSAETDVDSADAPLSCRHAGPGGSIHSLLRSSSPLTGDTCPRDRLPASSTLSAGAGDVNAAPASGVSLRRPPLYVEDGEQHDELSMSDPSSAAKPHHIARQSVVFSPRWRKSSVSLSIIDTSCDLHLLADSYTDSTHPLSLHRSSGGDDSITSSGIISTFATTITGTGVADYSFTTVTARSSIIVTAASSVTEQGENVFPLPVCGLVPMQHSASPLSFPRPQASPVAAHHSRTATPHRSSPTLPTASNTGVQHICVTCVPSEGTAAADYGNHHYPHGHHRTQNLQKGILNGNPGHQESSQLLSSPVSTSFLTVRDEDEQHGPPSSCPHMPYAYEYKAIVCSDGQPHKRLILCKPGGPFHSARLNHTYTGFAAASDASQRGGSESAPSGSLSPTPALTPTYPQHSVSTPAQLRGNESTLPSSWAELHHHEQSDVQDDVEANESRTSPVATSTSLVAEQLEECLPLPMLNTQSVVASHPLQGACMADDERAMVECIALKSVEMPNRPLADYESWEAVLTSSLKDESALGGDCSAALINGALINGENEVSVPATVAVPEPGLQDADSNRVPGGRCQFIFSGDVAQCWLDEEGYRAGNYCNPYRVELQRAEATALKWYELSGHNRRIMSDVSGADVANPQHTAHGGRSVPLAATATVTSAAEPSAEVSAETLRKAGSVGCLHGDATSACREAVSICTAPREWLKTRRREQQHQQTLQPGMLRERSCRLLASYGAPTSATSTESRRRGSDVDITKTLGFLRSSVLETEIMRGGEAHVHSAARHSSLPPASVTQLRRRQL</sequence>
<feature type="compositionally biased region" description="Basic and acidic residues" evidence="1">
    <location>
        <begin position="664"/>
        <end position="674"/>
    </location>
</feature>